<proteinExistence type="predicted"/>
<dbReference type="GO" id="GO:0016787">
    <property type="term" value="F:hydrolase activity"/>
    <property type="evidence" value="ECO:0007669"/>
    <property type="project" value="UniProtKB-KW"/>
</dbReference>
<protein>
    <submittedName>
        <fullName evidence="3">Unannotated protein</fullName>
    </submittedName>
</protein>
<accession>A0A6J7UPF6</accession>
<evidence type="ECO:0000313" key="2">
    <source>
        <dbReference type="EMBL" id="CAB5018386.1"/>
    </source>
</evidence>
<reference evidence="3" key="1">
    <citation type="submission" date="2020-05" db="EMBL/GenBank/DDBJ databases">
        <authorList>
            <person name="Chiriac C."/>
            <person name="Salcher M."/>
            <person name="Ghai R."/>
            <person name="Kavagutti S V."/>
        </authorList>
    </citation>
    <scope>NUCLEOTIDE SEQUENCE</scope>
</reference>
<dbReference type="InterPro" id="IPR006439">
    <property type="entry name" value="HAD-SF_hydro_IA"/>
</dbReference>
<gene>
    <name evidence="2" type="ORF">UFOPK4098_00710</name>
    <name evidence="3" type="ORF">UFOPK4347_01392</name>
</gene>
<dbReference type="AlphaFoldDB" id="A0A6J7UPF6"/>
<evidence type="ECO:0000313" key="3">
    <source>
        <dbReference type="EMBL" id="CAB5067132.1"/>
    </source>
</evidence>
<organism evidence="3">
    <name type="scientific">freshwater metagenome</name>
    <dbReference type="NCBI Taxonomy" id="449393"/>
    <lineage>
        <taxon>unclassified sequences</taxon>
        <taxon>metagenomes</taxon>
        <taxon>ecological metagenomes</taxon>
    </lineage>
</organism>
<name>A0A6J7UPF6_9ZZZZ</name>
<dbReference type="InterPro" id="IPR036412">
    <property type="entry name" value="HAD-like_sf"/>
</dbReference>
<dbReference type="InterPro" id="IPR023214">
    <property type="entry name" value="HAD_sf"/>
</dbReference>
<keyword evidence="1" id="KW-0378">Hydrolase</keyword>
<dbReference type="PANTHER" id="PTHR43316">
    <property type="entry name" value="HYDROLASE, HALOACID DELAHOGENASE-RELATED"/>
    <property type="match status" value="1"/>
</dbReference>
<sequence>MPHPQLASGNFDAVLFDAGGVLVLPDPTVLGPLLHYYGGSQDHDVHARAHYAGMAAKSASTAGENDWTHYDETYLETVGVKAAVRQEALEVFGKVKGVANLWRHPIAHARTVLQSLHDQSVPIGIVSNASGQIEATLFQSAVCQVGEGEFAPVRFVIDSHIVGIQKPDPRIFHIALQKLPDIDPARILYVGDSLIMDVGGARGAGLVPCLVDPYGFAEGHDVIRIVSLTELLSAF</sequence>
<dbReference type="SFLD" id="SFLDG01129">
    <property type="entry name" value="C1.5:_HAD__Beta-PGM__Phosphata"/>
    <property type="match status" value="1"/>
</dbReference>
<dbReference type="InterPro" id="IPR051540">
    <property type="entry name" value="S-2-haloacid_dehalogenase"/>
</dbReference>
<dbReference type="EMBL" id="CAFBQU010000048">
    <property type="protein sequence ID" value="CAB5067132.1"/>
    <property type="molecule type" value="Genomic_DNA"/>
</dbReference>
<dbReference type="SFLD" id="SFLDS00003">
    <property type="entry name" value="Haloacid_Dehalogenase"/>
    <property type="match status" value="1"/>
</dbReference>
<dbReference type="EMBL" id="CAFBPN010000029">
    <property type="protein sequence ID" value="CAB5018386.1"/>
    <property type="molecule type" value="Genomic_DNA"/>
</dbReference>
<evidence type="ECO:0000256" key="1">
    <source>
        <dbReference type="ARBA" id="ARBA00022801"/>
    </source>
</evidence>
<dbReference type="Gene3D" id="3.40.50.1000">
    <property type="entry name" value="HAD superfamily/HAD-like"/>
    <property type="match status" value="1"/>
</dbReference>
<dbReference type="SUPFAM" id="SSF56784">
    <property type="entry name" value="HAD-like"/>
    <property type="match status" value="1"/>
</dbReference>
<dbReference type="NCBIfam" id="TIGR01549">
    <property type="entry name" value="HAD-SF-IA-v1"/>
    <property type="match status" value="1"/>
</dbReference>
<dbReference type="Pfam" id="PF00702">
    <property type="entry name" value="Hydrolase"/>
    <property type="match status" value="1"/>
</dbReference>